<dbReference type="RefSeq" id="WP_273639015.1">
    <property type="nucleotide sequence ID" value="NZ_JAQQXP010000001.1"/>
</dbReference>
<keyword evidence="3" id="KW-0804">Transcription</keyword>
<evidence type="ECO:0000313" key="6">
    <source>
        <dbReference type="Proteomes" id="UP001218788"/>
    </source>
</evidence>
<dbReference type="SMART" id="SM00342">
    <property type="entry name" value="HTH_ARAC"/>
    <property type="match status" value="1"/>
</dbReference>
<dbReference type="PANTHER" id="PTHR43280:SF31">
    <property type="entry name" value="TRANSCRIPTIONAL REGULATORY PROTEIN"/>
    <property type="match status" value="1"/>
</dbReference>
<dbReference type="SUPFAM" id="SSF46689">
    <property type="entry name" value="Homeodomain-like"/>
    <property type="match status" value="1"/>
</dbReference>
<dbReference type="InterPro" id="IPR009057">
    <property type="entry name" value="Homeodomain-like_sf"/>
</dbReference>
<dbReference type="InterPro" id="IPR035418">
    <property type="entry name" value="AraC-bd_2"/>
</dbReference>
<sequence>MSVEIATKFEDWITDVSEILPPMNIVRQGNSNNNFIGEIEQSDLNHIRLCTVKSNGVCIDSSAYDKYAQLSGKEYLVKFQLRGNSRVEHRSKVVELTPGDFTICYMEEPFQLQFEKLNKHAVLIIPAQQMNKICPNIKHFLGLLFSKAVTTNALVSQYVINLIDKVHTISPDIVVRIEHILLELLATALSAIELKPDYTDSTPAACYLKSIKNVISANLDNPLLSPDFIAKEEKISKRYLHQLFVSEGVSVSRYIQLKRLEACKRALASPNLQNMSITDIALEWCFSDVSHFHRCFKAHFNLTPRKFRLQALKS</sequence>
<feature type="domain" description="HTH araC/xylS-type" evidence="4">
    <location>
        <begin position="209"/>
        <end position="310"/>
    </location>
</feature>
<evidence type="ECO:0000256" key="1">
    <source>
        <dbReference type="ARBA" id="ARBA00023015"/>
    </source>
</evidence>
<dbReference type="InterPro" id="IPR018060">
    <property type="entry name" value="HTH_AraC"/>
</dbReference>
<gene>
    <name evidence="5" type="ORF">OIK42_05715</name>
</gene>
<dbReference type="Pfam" id="PF14525">
    <property type="entry name" value="AraC_binding_2"/>
    <property type="match status" value="1"/>
</dbReference>
<dbReference type="Proteomes" id="UP001218788">
    <property type="component" value="Unassembled WGS sequence"/>
</dbReference>
<keyword evidence="1" id="KW-0805">Transcription regulation</keyword>
<reference evidence="5 6" key="1">
    <citation type="submission" date="2022-10" db="EMBL/GenBank/DDBJ databases">
        <title>Alteromonas sp. chi3 Genome sequencing.</title>
        <authorList>
            <person name="Park S."/>
        </authorList>
    </citation>
    <scope>NUCLEOTIDE SEQUENCE [LARGE SCALE GENOMIC DNA]</scope>
    <source>
        <strain evidence="6">chi3</strain>
    </source>
</reference>
<evidence type="ECO:0000313" key="5">
    <source>
        <dbReference type="EMBL" id="MDC8830257.1"/>
    </source>
</evidence>
<evidence type="ECO:0000259" key="4">
    <source>
        <dbReference type="PROSITE" id="PS01124"/>
    </source>
</evidence>
<evidence type="ECO:0000256" key="2">
    <source>
        <dbReference type="ARBA" id="ARBA00023125"/>
    </source>
</evidence>
<dbReference type="PANTHER" id="PTHR43280">
    <property type="entry name" value="ARAC-FAMILY TRANSCRIPTIONAL REGULATOR"/>
    <property type="match status" value="1"/>
</dbReference>
<dbReference type="Gene3D" id="1.10.10.60">
    <property type="entry name" value="Homeodomain-like"/>
    <property type="match status" value="1"/>
</dbReference>
<evidence type="ECO:0000256" key="3">
    <source>
        <dbReference type="ARBA" id="ARBA00023163"/>
    </source>
</evidence>
<protein>
    <submittedName>
        <fullName evidence="5">Helix-turn-helix domain-containing protein</fullName>
    </submittedName>
</protein>
<accession>A0ABT5L334</accession>
<organism evidence="5 6">
    <name type="scientific">Alteromonas gilva</name>
    <dbReference type="NCBI Taxonomy" id="2987522"/>
    <lineage>
        <taxon>Bacteria</taxon>
        <taxon>Pseudomonadati</taxon>
        <taxon>Pseudomonadota</taxon>
        <taxon>Gammaproteobacteria</taxon>
        <taxon>Alteromonadales</taxon>
        <taxon>Alteromonadaceae</taxon>
        <taxon>Alteromonas/Salinimonas group</taxon>
        <taxon>Alteromonas</taxon>
    </lineage>
</organism>
<dbReference type="Pfam" id="PF12833">
    <property type="entry name" value="HTH_18"/>
    <property type="match status" value="1"/>
</dbReference>
<dbReference type="PROSITE" id="PS01124">
    <property type="entry name" value="HTH_ARAC_FAMILY_2"/>
    <property type="match status" value="1"/>
</dbReference>
<keyword evidence="2" id="KW-0238">DNA-binding</keyword>
<proteinExistence type="predicted"/>
<comment type="caution">
    <text evidence="5">The sequence shown here is derived from an EMBL/GenBank/DDBJ whole genome shotgun (WGS) entry which is preliminary data.</text>
</comment>
<name>A0ABT5L334_9ALTE</name>
<keyword evidence="6" id="KW-1185">Reference proteome</keyword>
<dbReference type="EMBL" id="JAQQXP010000001">
    <property type="protein sequence ID" value="MDC8830257.1"/>
    <property type="molecule type" value="Genomic_DNA"/>
</dbReference>